<dbReference type="PANTHER" id="PTHR35866:SF1">
    <property type="entry name" value="YKGJ FAMILY CYSTEINE CLUSTER PROTEIN"/>
    <property type="match status" value="1"/>
</dbReference>
<gene>
    <name evidence="1" type="ORF">HNQ39_004052</name>
</gene>
<dbReference type="EMBL" id="JACHGW010000004">
    <property type="protein sequence ID" value="MBB6052231.1"/>
    <property type="molecule type" value="Genomic_DNA"/>
</dbReference>
<dbReference type="PANTHER" id="PTHR35866">
    <property type="entry name" value="PUTATIVE-RELATED"/>
    <property type="match status" value="1"/>
</dbReference>
<evidence type="ECO:0000313" key="1">
    <source>
        <dbReference type="EMBL" id="MBB6052231.1"/>
    </source>
</evidence>
<dbReference type="InterPro" id="IPR005358">
    <property type="entry name" value="Puta_zinc/iron-chelating_dom"/>
</dbReference>
<dbReference type="AlphaFoldDB" id="A0A7W9W8G3"/>
<organism evidence="1 2">
    <name type="scientific">Armatimonas rosea</name>
    <dbReference type="NCBI Taxonomy" id="685828"/>
    <lineage>
        <taxon>Bacteria</taxon>
        <taxon>Bacillati</taxon>
        <taxon>Armatimonadota</taxon>
        <taxon>Armatimonadia</taxon>
        <taxon>Armatimonadales</taxon>
        <taxon>Armatimonadaceae</taxon>
        <taxon>Armatimonas</taxon>
    </lineage>
</organism>
<dbReference type="Proteomes" id="UP000520814">
    <property type="component" value="Unassembled WGS sequence"/>
</dbReference>
<evidence type="ECO:0000313" key="2">
    <source>
        <dbReference type="Proteomes" id="UP000520814"/>
    </source>
</evidence>
<evidence type="ECO:0008006" key="3">
    <source>
        <dbReference type="Google" id="ProtNLM"/>
    </source>
</evidence>
<dbReference type="RefSeq" id="WP_184200889.1">
    <property type="nucleotide sequence ID" value="NZ_JACHGW010000004.1"/>
</dbReference>
<sequence>MAASLDAAFTLTRQSPFSYTCRQCNRCCYEKRIPLNPYEIIRLAQVVGVSTGVFLERFTEEGTALAVRERPGQPCVFLGEKGCTVHAGRPAACRLYPLGRMVRSTGEERFCEVQPHPESEGDYGLSGTVGEYLEAQEVESFFRAAELYYQVFQRVQSLLATAHADDEPGEVAWDVLTLLDADQCIADRGWVVPNDPEEKMLLHIASLNRWLDTLVEVK</sequence>
<comment type="caution">
    <text evidence="1">The sequence shown here is derived from an EMBL/GenBank/DDBJ whole genome shotgun (WGS) entry which is preliminary data.</text>
</comment>
<proteinExistence type="predicted"/>
<keyword evidence="2" id="KW-1185">Reference proteome</keyword>
<name>A0A7W9W8G3_ARMRO</name>
<protein>
    <recommendedName>
        <fullName evidence="3">YkgJ family cysteine cluster protein</fullName>
    </recommendedName>
</protein>
<reference evidence="1 2" key="1">
    <citation type="submission" date="2020-08" db="EMBL/GenBank/DDBJ databases">
        <title>Genomic Encyclopedia of Type Strains, Phase IV (KMG-IV): sequencing the most valuable type-strain genomes for metagenomic binning, comparative biology and taxonomic classification.</title>
        <authorList>
            <person name="Goeker M."/>
        </authorList>
    </citation>
    <scope>NUCLEOTIDE SEQUENCE [LARGE SCALE GENOMIC DNA]</scope>
    <source>
        <strain evidence="1 2">DSM 23562</strain>
    </source>
</reference>
<accession>A0A7W9W8G3</accession>
<dbReference type="Pfam" id="PF03692">
    <property type="entry name" value="CxxCxxCC"/>
    <property type="match status" value="1"/>
</dbReference>